<dbReference type="InterPro" id="IPR036928">
    <property type="entry name" value="AS_sf"/>
</dbReference>
<dbReference type="InterPro" id="IPR000120">
    <property type="entry name" value="Amidase"/>
</dbReference>
<name>A0A7C4E2D7_CALS0</name>
<dbReference type="AlphaFoldDB" id="A0A7C4E2D7"/>
<sequence length="469" mass="51634">MRMLISFSGRPLTKTWRFSRSCWSWLRMMSSPSNHMPPLRRLFSSRNYNPEERWRKQYRVIEEKNDVFRAYITVFPKPVVESSFRKKILRGISFGVKDVFHIKGYPTTAGSKLLSNMVSSRTAAVVSRIIETGGAVNGKTNLHEFAFGVSNINPFYGACLNPFDTSRVSGGSSGGSAVAVALGMCDVGLGTDTAGSVRVPAAFCGVVGFKPTSGHLSTDGVIPLSWSMDHVGILSRSVWETILVYSVLVGKPLKPAEIRPLSLERLRIGVPSNYFLDLLDRHVEEAFEKGLKTLEQKGAVLEEVVVENVEKAARCRSVIAFAEAAAYHLRLSRGRLSEYGQDVRDRIVRGLAIPAAAYLNALRARKKLVREFEKIFTKIDVLATPTTLIPAHRVDEENVEIEGRLISVREASLKNTEPFNLYGAPAISIPAGNTPQGLPIGIQLVGPRGEDMKLLRIALAVEKAFTASS</sequence>
<organism evidence="3">
    <name type="scientific">Caldiarchaeum subterraneum</name>
    <dbReference type="NCBI Taxonomy" id="311458"/>
    <lineage>
        <taxon>Archaea</taxon>
        <taxon>Nitrososphaerota</taxon>
        <taxon>Candidatus Caldarchaeales</taxon>
        <taxon>Candidatus Caldarchaeaceae</taxon>
        <taxon>Candidatus Caldarchaeum</taxon>
    </lineage>
</organism>
<dbReference type="EMBL" id="DTAD01000073">
    <property type="protein sequence ID" value="HGN90762.1"/>
    <property type="molecule type" value="Genomic_DNA"/>
</dbReference>
<dbReference type="Pfam" id="PF01425">
    <property type="entry name" value="Amidase"/>
    <property type="match status" value="1"/>
</dbReference>
<evidence type="ECO:0000259" key="1">
    <source>
        <dbReference type="Pfam" id="PF01425"/>
    </source>
</evidence>
<comment type="caution">
    <text evidence="3">The sequence shown here is derived from an EMBL/GenBank/DDBJ whole genome shotgun (WGS) entry which is preliminary data.</text>
</comment>
<dbReference type="Gene3D" id="3.90.1300.10">
    <property type="entry name" value="Amidase signature (AS) domain"/>
    <property type="match status" value="1"/>
</dbReference>
<dbReference type="GO" id="GO:0003824">
    <property type="term" value="F:catalytic activity"/>
    <property type="evidence" value="ECO:0007669"/>
    <property type="project" value="InterPro"/>
</dbReference>
<dbReference type="InterPro" id="IPR023631">
    <property type="entry name" value="Amidase_dom"/>
</dbReference>
<evidence type="ECO:0000313" key="2">
    <source>
        <dbReference type="EMBL" id="HGL40799.1"/>
    </source>
</evidence>
<dbReference type="PROSITE" id="PS00571">
    <property type="entry name" value="AMIDASES"/>
    <property type="match status" value="1"/>
</dbReference>
<feature type="domain" description="Amidase" evidence="1">
    <location>
        <begin position="85"/>
        <end position="455"/>
    </location>
</feature>
<proteinExistence type="predicted"/>
<gene>
    <name evidence="3" type="ORF">ENT82_06530</name>
    <name evidence="2" type="ORF">ENU43_03950</name>
</gene>
<dbReference type="EMBL" id="DTCM01000051">
    <property type="protein sequence ID" value="HGL40799.1"/>
    <property type="molecule type" value="Genomic_DNA"/>
</dbReference>
<dbReference type="InterPro" id="IPR020556">
    <property type="entry name" value="Amidase_CS"/>
</dbReference>
<dbReference type="SUPFAM" id="SSF75304">
    <property type="entry name" value="Amidase signature (AS) enzymes"/>
    <property type="match status" value="1"/>
</dbReference>
<reference evidence="3" key="1">
    <citation type="journal article" date="2020" name="mSystems">
        <title>Genome- and Community-Level Interaction Insights into Carbon Utilization and Element Cycling Functions of Hydrothermarchaeota in Hydrothermal Sediment.</title>
        <authorList>
            <person name="Zhou Z."/>
            <person name="Liu Y."/>
            <person name="Xu W."/>
            <person name="Pan J."/>
            <person name="Luo Z.H."/>
            <person name="Li M."/>
        </authorList>
    </citation>
    <scope>NUCLEOTIDE SEQUENCE [LARGE SCALE GENOMIC DNA]</scope>
    <source>
        <strain evidence="3">SpSt-613</strain>
        <strain evidence="2">SpSt-669</strain>
    </source>
</reference>
<dbReference type="PANTHER" id="PTHR11895:SF67">
    <property type="entry name" value="AMIDASE DOMAIN-CONTAINING PROTEIN"/>
    <property type="match status" value="1"/>
</dbReference>
<evidence type="ECO:0000313" key="3">
    <source>
        <dbReference type="EMBL" id="HGN90762.1"/>
    </source>
</evidence>
<accession>A0A7C4E2D7</accession>
<dbReference type="PANTHER" id="PTHR11895">
    <property type="entry name" value="TRANSAMIDASE"/>
    <property type="match status" value="1"/>
</dbReference>
<protein>
    <submittedName>
        <fullName evidence="3">Amidase</fullName>
    </submittedName>
</protein>